<gene>
    <name evidence="3" type="ORF">MSTHT_2480</name>
</gene>
<evidence type="ECO:0000313" key="3">
    <source>
        <dbReference type="EMBL" id="AKB14238.1"/>
    </source>
</evidence>
<protein>
    <submittedName>
        <fullName evidence="3">Glycosyltransferase</fullName>
        <ecNumber evidence="3">2.4.1.-</ecNumber>
    </submittedName>
</protein>
<name>A0A0E3NAT9_METTT</name>
<keyword evidence="3" id="KW-0808">Transferase</keyword>
<dbReference type="STRING" id="523844.MSTHT_2480"/>
<accession>A0A0E3NAT9</accession>
<dbReference type="EC" id="2.4.1.-" evidence="3"/>
<proteinExistence type="predicted"/>
<reference evidence="3 4" key="1">
    <citation type="submission" date="2014-07" db="EMBL/GenBank/DDBJ databases">
        <title>Methanogenic archaea and the global carbon cycle.</title>
        <authorList>
            <person name="Henriksen J.R."/>
            <person name="Luke J."/>
            <person name="Reinhart S."/>
            <person name="Benedict M.N."/>
            <person name="Youngblut N.D."/>
            <person name="Metcalf M.E."/>
            <person name="Whitaker R.J."/>
            <person name="Metcalf W.W."/>
        </authorList>
    </citation>
    <scope>NUCLEOTIDE SEQUENCE [LARGE SCALE GENOMIC DNA]</scope>
    <source>
        <strain evidence="4">ATCC 43570 / DSM 1825 / OCM 12 / VKM B-1830 / TM-1</strain>
    </source>
</reference>
<dbReference type="OrthoDB" id="132546at2157"/>
<dbReference type="RefSeq" id="WP_048168172.1">
    <property type="nucleotide sequence ID" value="NZ_CP009501.1"/>
</dbReference>
<dbReference type="EMBL" id="CP009501">
    <property type="protein sequence ID" value="AKB14238.1"/>
    <property type="molecule type" value="Genomic_DNA"/>
</dbReference>
<evidence type="ECO:0000313" key="4">
    <source>
        <dbReference type="Proteomes" id="UP000066529"/>
    </source>
</evidence>
<organism evidence="3 4">
    <name type="scientific">Methanosarcina thermophila (strain ATCC 43570 / DSM 1825 / OCM 12 / VKM B-1830 / TM-1)</name>
    <dbReference type="NCBI Taxonomy" id="523844"/>
    <lineage>
        <taxon>Archaea</taxon>
        <taxon>Methanobacteriati</taxon>
        <taxon>Methanobacteriota</taxon>
        <taxon>Stenosarchaea group</taxon>
        <taxon>Methanomicrobia</taxon>
        <taxon>Methanosarcinales</taxon>
        <taxon>Methanosarcinaceae</taxon>
        <taxon>Methanosarcina</taxon>
    </lineage>
</organism>
<keyword evidence="3" id="KW-0328">Glycosyltransferase</keyword>
<dbReference type="Gene3D" id="3.40.50.2000">
    <property type="entry name" value="Glycogen Phosphorylase B"/>
    <property type="match status" value="2"/>
</dbReference>
<feature type="domain" description="Glycosyl transferase family 1" evidence="1">
    <location>
        <begin position="202"/>
        <end position="362"/>
    </location>
</feature>
<dbReference type="PANTHER" id="PTHR45947">
    <property type="entry name" value="SULFOQUINOVOSYL TRANSFERASE SQD2"/>
    <property type="match status" value="1"/>
</dbReference>
<dbReference type="Pfam" id="PF00534">
    <property type="entry name" value="Glycos_transf_1"/>
    <property type="match status" value="1"/>
</dbReference>
<evidence type="ECO:0000259" key="2">
    <source>
        <dbReference type="Pfam" id="PF13439"/>
    </source>
</evidence>
<dbReference type="InterPro" id="IPR050194">
    <property type="entry name" value="Glycosyltransferase_grp1"/>
</dbReference>
<dbReference type="CDD" id="cd03801">
    <property type="entry name" value="GT4_PimA-like"/>
    <property type="match status" value="1"/>
</dbReference>
<dbReference type="InterPro" id="IPR028098">
    <property type="entry name" value="Glyco_trans_4-like_N"/>
</dbReference>
<dbReference type="Proteomes" id="UP000066529">
    <property type="component" value="Chromosome"/>
</dbReference>
<dbReference type="AlphaFoldDB" id="A0A0E3NAT9"/>
<sequence length="391" mass="44148">MRIAFVYDAVYPWVKGGAEMRIHELGKRLLDRGHEVHIYGIKWWEGEDTFEYEGMILHGVCKARDLYVNGRRSISEAIIFAAKLFPELRKENFDLIDVSVFPYFSCFTAKAVSVLKKARLVLTWHEVWDDYWYEYLGKAGFFGCLVEKMTSKLSENNIAVSGWTKDRLEALGVPREKITVIPNGIDLKRVSKIEPEGGKVHSGFESKKYDVIFAGRLIKEKNVDLLIKAVALLKTDFPEIRCCIVGDGPEKTALVELAKITGIYRNVEFAGFQEYGALIGKIRASKILVLPSSREGFGMVVIEAFACGVPVVTVKAKYNAAQGLVENGVDGFVVEPTEGEIAKALHKIIGKNQDYRKISEAALRKAENYDWEKIIKEICLVYQGYMEKPLK</sequence>
<evidence type="ECO:0000259" key="1">
    <source>
        <dbReference type="Pfam" id="PF00534"/>
    </source>
</evidence>
<dbReference type="InterPro" id="IPR001296">
    <property type="entry name" value="Glyco_trans_1"/>
</dbReference>
<dbReference type="GeneID" id="41602110"/>
<feature type="domain" description="Glycosyltransferase subfamily 4-like N-terminal" evidence="2">
    <location>
        <begin position="16"/>
        <end position="189"/>
    </location>
</feature>
<dbReference type="PATRIC" id="fig|523844.20.peg.3017"/>
<dbReference type="HOGENOM" id="CLU_009583_2_2_2"/>
<dbReference type="GO" id="GO:0016757">
    <property type="term" value="F:glycosyltransferase activity"/>
    <property type="evidence" value="ECO:0007669"/>
    <property type="project" value="UniProtKB-KW"/>
</dbReference>
<dbReference type="KEGG" id="mthr:MSTHT_2480"/>
<dbReference type="PANTHER" id="PTHR45947:SF3">
    <property type="entry name" value="SULFOQUINOVOSYL TRANSFERASE SQD2"/>
    <property type="match status" value="1"/>
</dbReference>
<dbReference type="SUPFAM" id="SSF53756">
    <property type="entry name" value="UDP-Glycosyltransferase/glycogen phosphorylase"/>
    <property type="match status" value="1"/>
</dbReference>
<dbReference type="Pfam" id="PF13439">
    <property type="entry name" value="Glyco_transf_4"/>
    <property type="match status" value="1"/>
</dbReference>